<dbReference type="Pfam" id="PF00098">
    <property type="entry name" value="zf-CCHC"/>
    <property type="match status" value="2"/>
</dbReference>
<feature type="region of interest" description="Disordered" evidence="2">
    <location>
        <begin position="1"/>
        <end position="90"/>
    </location>
</feature>
<gene>
    <name evidence="4" type="ORF">GSBLH_T00006832001</name>
</gene>
<feature type="domain" description="CCHC-type" evidence="3">
    <location>
        <begin position="128"/>
        <end position="142"/>
    </location>
</feature>
<accession>D8M9W3</accession>
<dbReference type="GO" id="GO:0003676">
    <property type="term" value="F:nucleic acid binding"/>
    <property type="evidence" value="ECO:0007669"/>
    <property type="project" value="InterPro"/>
</dbReference>
<dbReference type="GO" id="GO:0008270">
    <property type="term" value="F:zinc ion binding"/>
    <property type="evidence" value="ECO:0007669"/>
    <property type="project" value="UniProtKB-KW"/>
</dbReference>
<feature type="compositionally biased region" description="Basic and acidic residues" evidence="2">
    <location>
        <begin position="25"/>
        <end position="37"/>
    </location>
</feature>
<dbReference type="Gene3D" id="4.10.60.10">
    <property type="entry name" value="Zinc finger, CCHC-type"/>
    <property type="match status" value="3"/>
</dbReference>
<dbReference type="RefSeq" id="XP_012898900.1">
    <property type="nucleotide sequence ID" value="XM_013043446.1"/>
</dbReference>
<dbReference type="PROSITE" id="PS50158">
    <property type="entry name" value="ZF_CCHC"/>
    <property type="match status" value="2"/>
</dbReference>
<keyword evidence="5" id="KW-1185">Reference proteome</keyword>
<evidence type="ECO:0000256" key="2">
    <source>
        <dbReference type="SAM" id="MobiDB-lite"/>
    </source>
</evidence>
<dbReference type="InterPro" id="IPR001878">
    <property type="entry name" value="Znf_CCHC"/>
</dbReference>
<sequence length="335" mass="36997">MKIIRSHTPTEIDTDDSRAVTPRAPEQKENVPEKANTKEVVFLEEEKDLPSPSSHSDSEEEAVPLPPLSPQDTLTVEGENNENAPSAAANQTTLQFINTFTPLNDDNEFYDLEDAARYFSRQNETRTCHLCGNPGHLSRNCPLANTTNVCFFCAQPTHNSRSCPLVVCRRSIFISPLMYRCHKPGHESNACSEKSIPPFCHYCSSRLHQPDDCPIIPHPYDKAVFQLMHCVCCGKQGHLVCKPQPALSKGYGGRCAVCGSPNHSYVQCPSRNSHRTAHTAAQENGGACFICGKMGHFASKCPLKKRGDSGIVMPGRNGQQKRSGRDGGYAKRIRE</sequence>
<evidence type="ECO:0000313" key="5">
    <source>
        <dbReference type="Proteomes" id="UP000008312"/>
    </source>
</evidence>
<dbReference type="Proteomes" id="UP000008312">
    <property type="component" value="Unassembled WGS sequence"/>
</dbReference>
<dbReference type="PANTHER" id="PTHR46978">
    <property type="entry name" value="ZINC KNUCKLE (CCHC-TYPE) FAMILY PROTEIN"/>
    <property type="match status" value="1"/>
</dbReference>
<organism evidence="4">
    <name type="scientific">Blastocystis hominis</name>
    <dbReference type="NCBI Taxonomy" id="12968"/>
    <lineage>
        <taxon>Eukaryota</taxon>
        <taxon>Sar</taxon>
        <taxon>Stramenopiles</taxon>
        <taxon>Bigyra</taxon>
        <taxon>Opalozoa</taxon>
        <taxon>Opalinata</taxon>
        <taxon>Blastocystidae</taxon>
        <taxon>Blastocystis</taxon>
    </lineage>
</organism>
<reference evidence="4" key="1">
    <citation type="submission" date="2010-02" db="EMBL/GenBank/DDBJ databases">
        <title>Sequencing and annotation of the Blastocystis hominis genome.</title>
        <authorList>
            <person name="Wincker P."/>
        </authorList>
    </citation>
    <scope>NUCLEOTIDE SEQUENCE</scope>
    <source>
        <strain evidence="4">Singapore isolate B</strain>
    </source>
</reference>
<dbReference type="GeneID" id="24922956"/>
<feature type="compositionally biased region" description="Low complexity" evidence="2">
    <location>
        <begin position="77"/>
        <end position="90"/>
    </location>
</feature>
<evidence type="ECO:0000259" key="3">
    <source>
        <dbReference type="PROSITE" id="PS50158"/>
    </source>
</evidence>
<keyword evidence="1" id="KW-0479">Metal-binding</keyword>
<feature type="domain" description="CCHC-type" evidence="3">
    <location>
        <begin position="288"/>
        <end position="302"/>
    </location>
</feature>
<dbReference type="OrthoDB" id="3863715at2759"/>
<proteinExistence type="predicted"/>
<feature type="region of interest" description="Disordered" evidence="2">
    <location>
        <begin position="309"/>
        <end position="335"/>
    </location>
</feature>
<dbReference type="SUPFAM" id="SSF57756">
    <property type="entry name" value="Retrovirus zinc finger-like domains"/>
    <property type="match status" value="2"/>
</dbReference>
<dbReference type="PANTHER" id="PTHR46978:SF1">
    <property type="entry name" value="ZINC KNUCKLE (CCHC-TYPE) FAMILY PROTEIN"/>
    <property type="match status" value="1"/>
</dbReference>
<evidence type="ECO:0000256" key="1">
    <source>
        <dbReference type="PROSITE-ProRule" id="PRU00047"/>
    </source>
</evidence>
<name>D8M9W3_BLAHO</name>
<keyword evidence="1" id="KW-0862">Zinc</keyword>
<protein>
    <recommendedName>
        <fullName evidence="3">CCHC-type domain-containing protein</fullName>
    </recommendedName>
</protein>
<keyword evidence="1" id="KW-0863">Zinc-finger</keyword>
<dbReference type="SMART" id="SM00343">
    <property type="entry name" value="ZnF_C2HC"/>
    <property type="match status" value="6"/>
</dbReference>
<dbReference type="InterPro" id="IPR036875">
    <property type="entry name" value="Znf_CCHC_sf"/>
</dbReference>
<dbReference type="AlphaFoldDB" id="D8M9W3"/>
<dbReference type="InParanoid" id="D8M9W3"/>
<dbReference type="EMBL" id="FN668689">
    <property type="protein sequence ID" value="CBK24852.2"/>
    <property type="molecule type" value="Genomic_DNA"/>
</dbReference>
<evidence type="ECO:0000313" key="4">
    <source>
        <dbReference type="EMBL" id="CBK24852.2"/>
    </source>
</evidence>